<dbReference type="GO" id="GO:0005829">
    <property type="term" value="C:cytosol"/>
    <property type="evidence" value="ECO:0007669"/>
    <property type="project" value="TreeGrafter"/>
</dbReference>
<dbReference type="Pfam" id="PF08282">
    <property type="entry name" value="Hydrolase_3"/>
    <property type="match status" value="1"/>
</dbReference>
<evidence type="ECO:0000313" key="1">
    <source>
        <dbReference type="EMBL" id="SHI65177.1"/>
    </source>
</evidence>
<reference evidence="1 2" key="1">
    <citation type="submission" date="2016-11" db="EMBL/GenBank/DDBJ databases">
        <authorList>
            <person name="Jaros S."/>
            <person name="Januszkiewicz K."/>
            <person name="Wedrychowicz H."/>
        </authorList>
    </citation>
    <scope>NUCLEOTIDE SEQUENCE [LARGE SCALE GENOMIC DNA]</scope>
    <source>
        <strain evidence="1 2">DSM 17477</strain>
    </source>
</reference>
<dbReference type="PROSITE" id="PS01228">
    <property type="entry name" value="COF_1"/>
    <property type="match status" value="1"/>
</dbReference>
<dbReference type="RefSeq" id="WP_073047245.1">
    <property type="nucleotide sequence ID" value="NZ_FQZL01000006.1"/>
</dbReference>
<dbReference type="SUPFAM" id="SSF56784">
    <property type="entry name" value="HAD-like"/>
    <property type="match status" value="1"/>
</dbReference>
<dbReference type="STRING" id="1121476.SAMN02745751_00696"/>
<dbReference type="Gene3D" id="3.40.50.1000">
    <property type="entry name" value="HAD superfamily/HAD-like"/>
    <property type="match status" value="1"/>
</dbReference>
<proteinExistence type="predicted"/>
<dbReference type="GO" id="GO:0016791">
    <property type="term" value="F:phosphatase activity"/>
    <property type="evidence" value="ECO:0007669"/>
    <property type="project" value="TreeGrafter"/>
</dbReference>
<protein>
    <recommendedName>
        <fullName evidence="3">Cof subfamily of IIB subfamily of haloacid dehalogenase superfamily/HAD-superfamily hydrolase, subfamily IIB</fullName>
    </recommendedName>
</protein>
<dbReference type="EMBL" id="FQZL01000006">
    <property type="protein sequence ID" value="SHI65177.1"/>
    <property type="molecule type" value="Genomic_DNA"/>
</dbReference>
<dbReference type="Gene3D" id="3.30.1240.10">
    <property type="match status" value="1"/>
</dbReference>
<dbReference type="InterPro" id="IPR006379">
    <property type="entry name" value="HAD-SF_hydro_IIB"/>
</dbReference>
<dbReference type="InterPro" id="IPR036412">
    <property type="entry name" value="HAD-like_sf"/>
</dbReference>
<dbReference type="InterPro" id="IPR023214">
    <property type="entry name" value="HAD_sf"/>
</dbReference>
<evidence type="ECO:0008006" key="3">
    <source>
        <dbReference type="Google" id="ProtNLM"/>
    </source>
</evidence>
<dbReference type="AlphaFoldDB" id="A0A1M6CVY7"/>
<dbReference type="GO" id="GO:0000287">
    <property type="term" value="F:magnesium ion binding"/>
    <property type="evidence" value="ECO:0007669"/>
    <property type="project" value="TreeGrafter"/>
</dbReference>
<accession>A0A1M6CVY7</accession>
<name>A0A1M6CVY7_9FIRM</name>
<keyword evidence="2" id="KW-1185">Reference proteome</keyword>
<dbReference type="PANTHER" id="PTHR10000:SF8">
    <property type="entry name" value="HAD SUPERFAMILY HYDROLASE-LIKE, TYPE 3"/>
    <property type="match status" value="1"/>
</dbReference>
<dbReference type="PANTHER" id="PTHR10000">
    <property type="entry name" value="PHOSPHOSERINE PHOSPHATASE"/>
    <property type="match status" value="1"/>
</dbReference>
<organism evidence="1 2">
    <name type="scientific">Dethiosulfatibacter aminovorans DSM 17477</name>
    <dbReference type="NCBI Taxonomy" id="1121476"/>
    <lineage>
        <taxon>Bacteria</taxon>
        <taxon>Bacillati</taxon>
        <taxon>Bacillota</taxon>
        <taxon>Tissierellia</taxon>
        <taxon>Dethiosulfatibacter</taxon>
    </lineage>
</organism>
<dbReference type="OrthoDB" id="9781413at2"/>
<sequence>MKFELIALDLDGTLLNREKKIDLITADYLKKLKNDDVDIIIATGRSHFDAVKLTENLDFDFDIISNNGSVTRKGQNHERINSCYIKNDDFQKLVEKSREYDLHPIVYVDKFEDDFDIVIEQKRDFSAYNGYMCKAERRFRRMDFRQYCDDDILSVCYAGNIEELTNLKNSIINLYPSTYNTVTSINLSVNALLEFLDIRGCKWEALKSYCNYKGIDIRNVASFGDDNNDLEMIMNSGLGIVMSNGTKKLKDNGNRVTEFSNDRNGVYHELVKLFGEING</sequence>
<dbReference type="Proteomes" id="UP000184052">
    <property type="component" value="Unassembled WGS sequence"/>
</dbReference>
<evidence type="ECO:0000313" key="2">
    <source>
        <dbReference type="Proteomes" id="UP000184052"/>
    </source>
</evidence>
<gene>
    <name evidence="1" type="ORF">SAMN02745751_00696</name>
</gene>
<dbReference type="NCBIfam" id="TIGR01484">
    <property type="entry name" value="HAD-SF-IIB"/>
    <property type="match status" value="1"/>
</dbReference>